<dbReference type="Proteomes" id="UP000261208">
    <property type="component" value="Unassembled WGS sequence"/>
</dbReference>
<keyword evidence="1" id="KW-0812">Transmembrane</keyword>
<dbReference type="EMBL" id="QSQQ01000015">
    <property type="protein sequence ID" value="RGK46455.1"/>
    <property type="molecule type" value="Genomic_DNA"/>
</dbReference>
<reference evidence="2 3" key="1">
    <citation type="submission" date="2018-08" db="EMBL/GenBank/DDBJ databases">
        <title>A genome reference for cultivated species of the human gut microbiota.</title>
        <authorList>
            <person name="Zou Y."/>
            <person name="Xue W."/>
            <person name="Luo G."/>
        </authorList>
    </citation>
    <scope>NUCLEOTIDE SEQUENCE [LARGE SCALE GENOMIC DNA]</scope>
    <source>
        <strain evidence="2 3">TF11-11</strain>
    </source>
</reference>
<feature type="transmembrane region" description="Helical" evidence="1">
    <location>
        <begin position="29"/>
        <end position="49"/>
    </location>
</feature>
<sequence length="69" mass="8018">MKSHKCWSFGAMFTMIGTFYTGYKNQKTAHEYFAMSSLLCMMMAIYTGHKMISRSKKEKNTIESAENEE</sequence>
<dbReference type="AlphaFoldDB" id="A0A3E4MAA5"/>
<evidence type="ECO:0000313" key="3">
    <source>
        <dbReference type="Proteomes" id="UP000261208"/>
    </source>
</evidence>
<accession>A0A3E4MAA5</accession>
<comment type="caution">
    <text evidence="2">The sequence shown here is derived from an EMBL/GenBank/DDBJ whole genome shotgun (WGS) entry which is preliminary data.</text>
</comment>
<proteinExistence type="predicted"/>
<evidence type="ECO:0000256" key="1">
    <source>
        <dbReference type="SAM" id="Phobius"/>
    </source>
</evidence>
<dbReference type="Pfam" id="PF19727">
    <property type="entry name" value="DUF6219"/>
    <property type="match status" value="1"/>
</dbReference>
<name>A0A3E4MAA5_9FIRM</name>
<protein>
    <submittedName>
        <fullName evidence="2">Uncharacterized protein</fullName>
    </submittedName>
</protein>
<dbReference type="RefSeq" id="WP_117650299.1">
    <property type="nucleotide sequence ID" value="NZ_QSQQ01000015.1"/>
</dbReference>
<keyword evidence="1" id="KW-0472">Membrane</keyword>
<gene>
    <name evidence="2" type="ORF">DXD10_11565</name>
</gene>
<evidence type="ECO:0000313" key="2">
    <source>
        <dbReference type="EMBL" id="RGK46455.1"/>
    </source>
</evidence>
<keyword evidence="1" id="KW-1133">Transmembrane helix</keyword>
<feature type="transmembrane region" description="Helical" evidence="1">
    <location>
        <begin position="7"/>
        <end position="23"/>
    </location>
</feature>
<organism evidence="2 3">
    <name type="scientific">Dorea formicigenerans</name>
    <dbReference type="NCBI Taxonomy" id="39486"/>
    <lineage>
        <taxon>Bacteria</taxon>
        <taxon>Bacillati</taxon>
        <taxon>Bacillota</taxon>
        <taxon>Clostridia</taxon>
        <taxon>Lachnospirales</taxon>
        <taxon>Lachnospiraceae</taxon>
        <taxon>Dorea</taxon>
    </lineage>
</organism>
<dbReference type="InterPro" id="IPR046191">
    <property type="entry name" value="DUF6219"/>
</dbReference>